<keyword evidence="1" id="KW-0812">Transmembrane</keyword>
<dbReference type="NCBIfam" id="NF038065">
    <property type="entry name" value="Pr6Pr"/>
    <property type="match status" value="1"/>
</dbReference>
<gene>
    <name evidence="2" type="ORF">EOS_07990</name>
</gene>
<keyword evidence="1" id="KW-1133">Transmembrane helix</keyword>
<keyword evidence="1" id="KW-0472">Membrane</keyword>
<dbReference type="InterPro" id="IPR049713">
    <property type="entry name" value="Pr6Pr-like"/>
</dbReference>
<name>A0A0J1D1T3_9BURK</name>
<feature type="transmembrane region" description="Helical" evidence="1">
    <location>
        <begin position="207"/>
        <end position="228"/>
    </location>
</feature>
<dbReference type="OrthoDB" id="9809977at2"/>
<evidence type="ECO:0000313" key="3">
    <source>
        <dbReference type="Proteomes" id="UP000035963"/>
    </source>
</evidence>
<dbReference type="AlphaFoldDB" id="A0A0J1D1T3"/>
<proteinExistence type="predicted"/>
<dbReference type="Proteomes" id="UP000035963">
    <property type="component" value="Unassembled WGS sequence"/>
</dbReference>
<comment type="caution">
    <text evidence="2">The sequence shown here is derived from an EMBL/GenBank/DDBJ whole genome shotgun (WGS) entry which is preliminary data.</text>
</comment>
<dbReference type="RefSeq" id="WP_047846078.1">
    <property type="nucleotide sequence ID" value="NZ_AEJF01000062.1"/>
</dbReference>
<feature type="transmembrane region" description="Helical" evidence="1">
    <location>
        <begin position="31"/>
        <end position="53"/>
    </location>
</feature>
<dbReference type="EMBL" id="AEJF01000062">
    <property type="protein sequence ID" value="KLU26702.1"/>
    <property type="molecule type" value="Genomic_DNA"/>
</dbReference>
<evidence type="ECO:0000313" key="2">
    <source>
        <dbReference type="EMBL" id="KLU26702.1"/>
    </source>
</evidence>
<accession>A0A0J1D1T3</accession>
<dbReference type="PATRIC" id="fig|908627.4.peg.1766"/>
<feature type="transmembrane region" description="Helical" evidence="1">
    <location>
        <begin position="73"/>
        <end position="94"/>
    </location>
</feature>
<organism evidence="2 3">
    <name type="scientific">Caballeronia mineralivorans PML1(12)</name>
    <dbReference type="NCBI Taxonomy" id="908627"/>
    <lineage>
        <taxon>Bacteria</taxon>
        <taxon>Pseudomonadati</taxon>
        <taxon>Pseudomonadota</taxon>
        <taxon>Betaproteobacteria</taxon>
        <taxon>Burkholderiales</taxon>
        <taxon>Burkholderiaceae</taxon>
        <taxon>Caballeronia</taxon>
    </lineage>
</organism>
<keyword evidence="3" id="KW-1185">Reference proteome</keyword>
<protein>
    <submittedName>
        <fullName evidence="2">FAR-17a/AIG1-like protein</fullName>
    </submittedName>
</protein>
<feature type="transmembrane region" description="Helical" evidence="1">
    <location>
        <begin position="168"/>
        <end position="187"/>
    </location>
</feature>
<evidence type="ECO:0000256" key="1">
    <source>
        <dbReference type="SAM" id="Phobius"/>
    </source>
</evidence>
<sequence length="234" mass="25951">MSKPISSPPQSELQPGSEHVLPLHTPGTASLLLAACIATIAWLSLAAQTDITVHRMLARGLSVFDGIERLSSYLTNLTVFAVALSFSCVAALGCSSLGRFFRKPPVVTAVVVYIVFVGLAYNLLLRHLWTPSGYRAALNECLHTVLPVLSVIYWVLFVPRFHLTLRQCLLWLVYPLSYLCITLWRGSTSDFYPYPFIDVGELGYPHVLLNASLLVLAFITLMGLFIALNHRRPH</sequence>
<feature type="transmembrane region" description="Helical" evidence="1">
    <location>
        <begin position="106"/>
        <end position="124"/>
    </location>
</feature>
<reference evidence="2 3" key="1">
    <citation type="journal article" date="2015" name="Genome Announc.">
        <title>Draft Genome Sequence of Burkholderia sp. Strain PML1(12), an Ectomycorrhizosphere-Inhabiting Bacterium with Effective Mineral-Weathering Ability.</title>
        <authorList>
            <person name="Uroz S."/>
            <person name="Oger P."/>
        </authorList>
    </citation>
    <scope>NUCLEOTIDE SEQUENCE [LARGE SCALE GENOMIC DNA]</scope>
    <source>
        <strain evidence="3">PML1(12)</strain>
    </source>
</reference>